<evidence type="ECO:0000313" key="1">
    <source>
        <dbReference type="EMBL" id="SDB14850.1"/>
    </source>
</evidence>
<dbReference type="EMBL" id="FMXR01000008">
    <property type="protein sequence ID" value="SDB14850.1"/>
    <property type="molecule type" value="Genomic_DNA"/>
</dbReference>
<sequence>MKKCENCMEWERFDGYGYGCFCMKTMTPIDAEKCEFYADKRCLDVPHSWKPSKETVNTQEIKEELQKMTRKTAKTIADYSDHCGNCAVIDYCDEPYSDIHLCCNPVICDMSPTEFKELYNNIQYKHPKWSKRKILKFLTDAYGAEDALNSVRDMIKNYCPNCGSRNE</sequence>
<dbReference type="AlphaFoldDB" id="A0A1G6B2G0"/>
<reference evidence="1 2" key="1">
    <citation type="submission" date="2016-10" db="EMBL/GenBank/DDBJ databases">
        <authorList>
            <person name="de Groot N.N."/>
        </authorList>
    </citation>
    <scope>NUCLEOTIDE SEQUENCE [LARGE SCALE GENOMIC DNA]</scope>
    <source>
        <strain evidence="1 2">DSM 3217</strain>
    </source>
</reference>
<evidence type="ECO:0000313" key="2">
    <source>
        <dbReference type="Proteomes" id="UP000199228"/>
    </source>
</evidence>
<accession>A0A1G6B2G0</accession>
<dbReference type="OrthoDB" id="2088010at2"/>
<dbReference type="RefSeq" id="WP_090173038.1">
    <property type="nucleotide sequence ID" value="NZ_FMXR01000008.1"/>
</dbReference>
<organism evidence="1 2">
    <name type="scientific">Eubacterium oxidoreducens</name>
    <dbReference type="NCBI Taxonomy" id="1732"/>
    <lineage>
        <taxon>Bacteria</taxon>
        <taxon>Bacillati</taxon>
        <taxon>Bacillota</taxon>
        <taxon>Clostridia</taxon>
        <taxon>Eubacteriales</taxon>
        <taxon>Eubacteriaceae</taxon>
        <taxon>Eubacterium</taxon>
    </lineage>
</organism>
<keyword evidence="2" id="KW-1185">Reference proteome</keyword>
<dbReference type="STRING" id="1732.SAMN02910417_01085"/>
<name>A0A1G6B2G0_EUBOX</name>
<proteinExistence type="predicted"/>
<dbReference type="Proteomes" id="UP000199228">
    <property type="component" value="Unassembled WGS sequence"/>
</dbReference>
<gene>
    <name evidence="1" type="ORF">SAMN02910417_01085</name>
</gene>
<protein>
    <submittedName>
        <fullName evidence="1">Uncharacterized protein</fullName>
    </submittedName>
</protein>